<feature type="region of interest" description="Disordered" evidence="1">
    <location>
        <begin position="41"/>
        <end position="71"/>
    </location>
</feature>
<protein>
    <submittedName>
        <fullName evidence="2">Uncharacterized protein</fullName>
    </submittedName>
</protein>
<organism evidence="2">
    <name type="scientific">marine sediment metagenome</name>
    <dbReference type="NCBI Taxonomy" id="412755"/>
    <lineage>
        <taxon>unclassified sequences</taxon>
        <taxon>metagenomes</taxon>
        <taxon>ecological metagenomes</taxon>
    </lineage>
</organism>
<proteinExistence type="predicted"/>
<name>A0A0F9N4J4_9ZZZZ</name>
<comment type="caution">
    <text evidence="2">The sequence shown here is derived from an EMBL/GenBank/DDBJ whole genome shotgun (WGS) entry which is preliminary data.</text>
</comment>
<dbReference type="AlphaFoldDB" id="A0A0F9N4J4"/>
<dbReference type="EMBL" id="LAZR01003811">
    <property type="protein sequence ID" value="KKN14485.1"/>
    <property type="molecule type" value="Genomic_DNA"/>
</dbReference>
<gene>
    <name evidence="2" type="ORF">LCGC14_0995560</name>
</gene>
<evidence type="ECO:0000313" key="2">
    <source>
        <dbReference type="EMBL" id="KKN14485.1"/>
    </source>
</evidence>
<feature type="region of interest" description="Disordered" evidence="1">
    <location>
        <begin position="1"/>
        <end position="21"/>
    </location>
</feature>
<sequence>MKILGHSGLKPRTEKVRIGVSEDDDTPIELVLKAPRLHSLTRIDEELQEPEPPEAPEAPATGDVARDNRGRVRKDEFDRPIVARNYEDPAYLKALEDHKAKLAEHEKVEAQYGRASTMGMLLECLGGQVVLNVSRDDYQELKHDGTENTDRKGSMVDYYDAVWDEFEAANIDLVALGQLSKAALRLTGVEDSEISDAKATLGSTSGN</sequence>
<reference evidence="2" key="1">
    <citation type="journal article" date="2015" name="Nature">
        <title>Complex archaea that bridge the gap between prokaryotes and eukaryotes.</title>
        <authorList>
            <person name="Spang A."/>
            <person name="Saw J.H."/>
            <person name="Jorgensen S.L."/>
            <person name="Zaremba-Niedzwiedzka K."/>
            <person name="Martijn J."/>
            <person name="Lind A.E."/>
            <person name="van Eijk R."/>
            <person name="Schleper C."/>
            <person name="Guy L."/>
            <person name="Ettema T.J."/>
        </authorList>
    </citation>
    <scope>NUCLEOTIDE SEQUENCE</scope>
</reference>
<evidence type="ECO:0000256" key="1">
    <source>
        <dbReference type="SAM" id="MobiDB-lite"/>
    </source>
</evidence>
<accession>A0A0F9N4J4</accession>